<keyword evidence="3" id="KW-1185">Reference proteome</keyword>
<dbReference type="GeneID" id="59164564"/>
<organism evidence="1 4">
    <name type="scientific">Deinococcus wulumuqiensis</name>
    <dbReference type="NCBI Taxonomy" id="980427"/>
    <lineage>
        <taxon>Bacteria</taxon>
        <taxon>Thermotogati</taxon>
        <taxon>Deinococcota</taxon>
        <taxon>Deinococci</taxon>
        <taxon>Deinococcales</taxon>
        <taxon>Deinococcaceae</taxon>
        <taxon>Deinococcus</taxon>
    </lineage>
</organism>
<evidence type="ECO:0000313" key="2">
    <source>
        <dbReference type="EMBL" id="GGP28712.1"/>
    </source>
</evidence>
<evidence type="ECO:0000313" key="3">
    <source>
        <dbReference type="Proteomes" id="UP000630135"/>
    </source>
</evidence>
<dbReference type="Proteomes" id="UP000652720">
    <property type="component" value="Unassembled WGS sequence"/>
</dbReference>
<proteinExistence type="predicted"/>
<dbReference type="Proteomes" id="UP000630135">
    <property type="component" value="Unassembled WGS sequence"/>
</dbReference>
<dbReference type="RefSeq" id="WP_017869188.1">
    <property type="nucleotide sequence ID" value="NZ_BMLZ01000003.1"/>
</dbReference>
<name>A0AAV4K4V8_9DEIO</name>
<reference evidence="1" key="2">
    <citation type="journal article" date="2014" name="Int. J. Syst. Evol. Microbiol.">
        <title>Complete genome sequence of Corynebacterium casei LMG S-19264T (=DSM 44701T), isolated from a smear-ripened cheese.</title>
        <authorList>
            <consortium name="US DOE Joint Genome Institute (JGI-PGF)"/>
            <person name="Walter F."/>
            <person name="Albersmeier A."/>
            <person name="Kalinowski J."/>
            <person name="Ruckert C."/>
        </authorList>
    </citation>
    <scope>NUCLEOTIDE SEQUENCE</scope>
    <source>
        <strain evidence="1">CGMCC 1.8885</strain>
    </source>
</reference>
<evidence type="ECO:0000313" key="1">
    <source>
        <dbReference type="EMBL" id="GGI75342.1"/>
    </source>
</evidence>
<reference evidence="2" key="1">
    <citation type="journal article" date="2014" name="Int. J. Syst. Evol. Microbiol.">
        <title>Complete genome of a new Firmicutes species belonging to the dominant human colonic microbiota ('Ruminococcus bicirculans') reveals two chromosomes and a selective capacity to utilize plant glucans.</title>
        <authorList>
            <consortium name="NISC Comparative Sequencing Program"/>
            <person name="Wegmann U."/>
            <person name="Louis P."/>
            <person name="Goesmann A."/>
            <person name="Henrissat B."/>
            <person name="Duncan S.H."/>
            <person name="Flint H.J."/>
        </authorList>
    </citation>
    <scope>NUCLEOTIDE SEQUENCE</scope>
    <source>
        <strain evidence="2">CGMCC 1.8884</strain>
    </source>
</reference>
<dbReference type="AlphaFoldDB" id="A0AAV4K4V8"/>
<evidence type="ECO:0000313" key="4">
    <source>
        <dbReference type="Proteomes" id="UP000652720"/>
    </source>
</evidence>
<reference evidence="3" key="3">
    <citation type="journal article" date="2019" name="Int. J. Syst. Evol. Microbiol.">
        <title>The Global Catalogue of Microorganisms (GCM) 10K type strain sequencing project: providing services to taxonomists for standard genome sequencing and annotation.</title>
        <authorList>
            <consortium name="The Broad Institute Genomics Platform"/>
            <consortium name="The Broad Institute Genome Sequencing Center for Infectious Disease"/>
            <person name="Wu L."/>
            <person name="Ma J."/>
        </authorList>
    </citation>
    <scope>NUCLEOTIDE SEQUENCE [LARGE SCALE GENOMIC DNA]</scope>
    <source>
        <strain evidence="3">CGMCC 1.8884</strain>
    </source>
</reference>
<sequence>MHWTKARKFERLSRNIRCHVEHFTLQEMMDKLEADGWSWKIKSHNFAHGRRYEASVWDGAVDPSERPFGSSRGNSTMLLALQKAWAIAFTMAMLYPNETFAGKREVSTEVDSCGMVL</sequence>
<dbReference type="EMBL" id="BMMA01000004">
    <property type="protein sequence ID" value="GGI75342.1"/>
    <property type="molecule type" value="Genomic_DNA"/>
</dbReference>
<dbReference type="EMBL" id="BMLZ01000003">
    <property type="protein sequence ID" value="GGP28712.1"/>
    <property type="molecule type" value="Genomic_DNA"/>
</dbReference>
<protein>
    <recommendedName>
        <fullName evidence="5">DUF4177 domain-containing protein</fullName>
    </recommendedName>
</protein>
<evidence type="ECO:0008006" key="5">
    <source>
        <dbReference type="Google" id="ProtNLM"/>
    </source>
</evidence>
<accession>A0AAV4K4V8</accession>
<comment type="caution">
    <text evidence="1">The sequence shown here is derived from an EMBL/GenBank/DDBJ whole genome shotgun (WGS) entry which is preliminary data.</text>
</comment>
<gene>
    <name evidence="2" type="ORF">GCM10008021_03630</name>
    <name evidence="1" type="ORF">GCM10010914_06960</name>
</gene>
<reference evidence="1" key="4">
    <citation type="submission" date="2023-08" db="EMBL/GenBank/DDBJ databases">
        <authorList>
            <person name="Sun Q."/>
            <person name="Zhou Y."/>
        </authorList>
    </citation>
    <scope>NUCLEOTIDE SEQUENCE</scope>
    <source>
        <strain evidence="2">CGMCC 1.8884</strain>
        <strain evidence="1">CGMCC 1.8885</strain>
    </source>
</reference>